<accession>A0AAW2Y3I6</accession>
<protein>
    <submittedName>
        <fullName evidence="2">CCR4-NOT transcription complex subunit</fullName>
    </submittedName>
</protein>
<dbReference type="PANTHER" id="PTHR12603:SF36">
    <property type="entry name" value="RNA BINDING (RRM_RBD_RNP MOTIFS) FAMILY PROTEIN"/>
    <property type="match status" value="1"/>
</dbReference>
<feature type="compositionally biased region" description="Pro residues" evidence="1">
    <location>
        <begin position="407"/>
        <end position="417"/>
    </location>
</feature>
<dbReference type="GO" id="GO:0030014">
    <property type="term" value="C:CCR4-NOT complex"/>
    <property type="evidence" value="ECO:0007669"/>
    <property type="project" value="InterPro"/>
</dbReference>
<dbReference type="PANTHER" id="PTHR12603">
    <property type="entry name" value="CCR4-NOT TRANSCRIPTION COMPLEX RELATED"/>
    <property type="match status" value="1"/>
</dbReference>
<dbReference type="Pfam" id="PF14570">
    <property type="entry name" value="zf-RING_4"/>
    <property type="match status" value="1"/>
</dbReference>
<feature type="compositionally biased region" description="Polar residues" evidence="1">
    <location>
        <begin position="258"/>
        <end position="269"/>
    </location>
</feature>
<dbReference type="InterPro" id="IPR035979">
    <property type="entry name" value="RBD_domain_sf"/>
</dbReference>
<dbReference type="Gene3D" id="3.30.70.330">
    <property type="match status" value="1"/>
</dbReference>
<sequence length="991" mass="109253">MDLLASLRRLVLFCPSSVDVTPWFAILVTQLRLEKDAKNYVYGAATAEISLRTFSILRFGFVKECAALFLSLRETGSMICVWCWHHIMDMAEKDETEGRCPACRTPYNKEKIWNGSKCGFRSMWKKRQKSQKGKSKTLEGRKQLSSVRVIQRDLVYVVGLPLNFADEDLLQRREYFGQYGKVLKVSISRTATGAIQHFANSTCSVACFGTTKYCHAWLRNMPCSNPDCLYLHEIGSQEDSFTKDEIISAYTRSRVQQITGSTNSMQRRSGNVLPPPADEYCNNSSTSSGKPTTKTAIYTNGTRSSNNQPLPTSTPCSNGPLSQKPDTCNGTVAYSKAVSTASQVSLLQSDAEKNVVPNSESTICEEKSKMENIEPVKKESNTDGRITGSGSSVESLHVINLPSSKPHSPPTAKPPPNISNVVDASVSSGGPASDKDSIDVTDGNVDNVCSSILSVSIHENQQLWNGYVEHIREPLICQRSENAASTTEKVSDATVQSEYRFAMPSQVTEVKLHETEDDLLSFDEQRIKDPEIATNRVPDFSYALNLSKHTDIHSPHFSNVDGLVRIDLGRQVVDRNNNLMVSTSNFSSGHPKNVLNNAEGNDAEYSNLLPSKEKRSLLGRYEDVADNGAVDTGESSIISNILSMDFDSWDESLTSPQNLAKLLGETEKQKGSFGVPVSRKIQNSSQSRFSFAREEEPINQVSDFGQSINYYEEAFKQRPLGHDFSSTNNLHLEKFVSPNGLPVLSGSEPDLFASSHSHISSNKLSVSRSQISAPPGFSVPSRVPPPGFRSHERTEQILESLSGNHILDTASLLRNQYQTPSSGNTFGNGDIEFMDPAILAVGKGTLPGGFSTPGLDIRSSFSPQLSTYEDARFQSVVQRSFPPHQDQRFTNLGDSFSNLRDAYGIPSRIMEQTLSNNLSAFSQFNPPQSRNGITSNGQWDGWTEAQNGNNLGVAELLRTERLGFNKFYGGYEDSKIRMPSSGNIYNGTYGI</sequence>
<dbReference type="InterPro" id="IPR013083">
    <property type="entry name" value="Znf_RING/FYVE/PHD"/>
</dbReference>
<dbReference type="AlphaFoldDB" id="A0AAW2Y3I6"/>
<reference evidence="2" key="1">
    <citation type="submission" date="2020-06" db="EMBL/GenBank/DDBJ databases">
        <authorList>
            <person name="Li T."/>
            <person name="Hu X."/>
            <person name="Zhang T."/>
            <person name="Song X."/>
            <person name="Zhang H."/>
            <person name="Dai N."/>
            <person name="Sheng W."/>
            <person name="Hou X."/>
            <person name="Wei L."/>
        </authorList>
    </citation>
    <scope>NUCLEOTIDE SEQUENCE</scope>
    <source>
        <strain evidence="2">KEN1</strain>
        <tissue evidence="2">Leaf</tissue>
    </source>
</reference>
<feature type="region of interest" description="Disordered" evidence="1">
    <location>
        <begin position="258"/>
        <end position="323"/>
    </location>
</feature>
<feature type="compositionally biased region" description="Basic and acidic residues" evidence="1">
    <location>
        <begin position="364"/>
        <end position="382"/>
    </location>
</feature>
<dbReference type="GO" id="GO:0016567">
    <property type="term" value="P:protein ubiquitination"/>
    <property type="evidence" value="ECO:0007669"/>
    <property type="project" value="TreeGrafter"/>
</dbReference>
<feature type="compositionally biased region" description="Low complexity" evidence="1">
    <location>
        <begin position="284"/>
        <end position="295"/>
    </location>
</feature>
<gene>
    <name evidence="2" type="ORF">Slati_0652400</name>
</gene>
<dbReference type="InterPro" id="IPR039780">
    <property type="entry name" value="Mot2"/>
</dbReference>
<proteinExistence type="predicted"/>
<feature type="compositionally biased region" description="Polar residues" evidence="1">
    <location>
        <begin position="296"/>
        <end position="323"/>
    </location>
</feature>
<dbReference type="Gene3D" id="3.30.40.10">
    <property type="entry name" value="Zinc/RING finger domain, C3HC4 (zinc finger)"/>
    <property type="match status" value="1"/>
</dbReference>
<organism evidence="2">
    <name type="scientific">Sesamum latifolium</name>
    <dbReference type="NCBI Taxonomy" id="2727402"/>
    <lineage>
        <taxon>Eukaryota</taxon>
        <taxon>Viridiplantae</taxon>
        <taxon>Streptophyta</taxon>
        <taxon>Embryophyta</taxon>
        <taxon>Tracheophyta</taxon>
        <taxon>Spermatophyta</taxon>
        <taxon>Magnoliopsida</taxon>
        <taxon>eudicotyledons</taxon>
        <taxon>Gunneridae</taxon>
        <taxon>Pentapetalae</taxon>
        <taxon>asterids</taxon>
        <taxon>lamiids</taxon>
        <taxon>Lamiales</taxon>
        <taxon>Pedaliaceae</taxon>
        <taxon>Sesamum</taxon>
    </lineage>
</organism>
<evidence type="ECO:0000256" key="1">
    <source>
        <dbReference type="SAM" id="MobiDB-lite"/>
    </source>
</evidence>
<dbReference type="GO" id="GO:0004842">
    <property type="term" value="F:ubiquitin-protein transferase activity"/>
    <property type="evidence" value="ECO:0007669"/>
    <property type="project" value="InterPro"/>
</dbReference>
<comment type="caution">
    <text evidence="2">The sequence shown here is derived from an EMBL/GenBank/DDBJ whole genome shotgun (WGS) entry which is preliminary data.</text>
</comment>
<reference evidence="2" key="2">
    <citation type="journal article" date="2024" name="Plant">
        <title>Genomic evolution and insights into agronomic trait innovations of Sesamum species.</title>
        <authorList>
            <person name="Miao H."/>
            <person name="Wang L."/>
            <person name="Qu L."/>
            <person name="Liu H."/>
            <person name="Sun Y."/>
            <person name="Le M."/>
            <person name="Wang Q."/>
            <person name="Wei S."/>
            <person name="Zheng Y."/>
            <person name="Lin W."/>
            <person name="Duan Y."/>
            <person name="Cao H."/>
            <person name="Xiong S."/>
            <person name="Wang X."/>
            <person name="Wei L."/>
            <person name="Li C."/>
            <person name="Ma Q."/>
            <person name="Ju M."/>
            <person name="Zhao R."/>
            <person name="Li G."/>
            <person name="Mu C."/>
            <person name="Tian Q."/>
            <person name="Mei H."/>
            <person name="Zhang T."/>
            <person name="Gao T."/>
            <person name="Zhang H."/>
        </authorList>
    </citation>
    <scope>NUCLEOTIDE SEQUENCE</scope>
    <source>
        <strain evidence="2">KEN1</strain>
    </source>
</reference>
<dbReference type="EMBL" id="JACGWN010000002">
    <property type="protein sequence ID" value="KAL0460252.1"/>
    <property type="molecule type" value="Genomic_DNA"/>
</dbReference>
<name>A0AAW2Y3I6_9LAMI</name>
<feature type="region of interest" description="Disordered" evidence="1">
    <location>
        <begin position="351"/>
        <end position="441"/>
    </location>
</feature>
<dbReference type="GO" id="GO:0003676">
    <property type="term" value="F:nucleic acid binding"/>
    <property type="evidence" value="ECO:0007669"/>
    <property type="project" value="InterPro"/>
</dbReference>
<dbReference type="InterPro" id="IPR012677">
    <property type="entry name" value="Nucleotide-bd_a/b_plait_sf"/>
</dbReference>
<evidence type="ECO:0000313" key="2">
    <source>
        <dbReference type="EMBL" id="KAL0460252.1"/>
    </source>
</evidence>
<dbReference type="SUPFAM" id="SSF54928">
    <property type="entry name" value="RNA-binding domain, RBD"/>
    <property type="match status" value="1"/>
</dbReference>
<feature type="compositionally biased region" description="Polar residues" evidence="1">
    <location>
        <begin position="418"/>
        <end position="430"/>
    </location>
</feature>